<gene>
    <name evidence="1" type="ORF">CEE37_01650</name>
</gene>
<comment type="caution">
    <text evidence="1">The sequence shown here is derived from an EMBL/GenBank/DDBJ whole genome shotgun (WGS) entry which is preliminary data.</text>
</comment>
<dbReference type="Proteomes" id="UP000319619">
    <property type="component" value="Unassembled WGS sequence"/>
</dbReference>
<dbReference type="AlphaFoldDB" id="A0A532V5C6"/>
<evidence type="ECO:0000313" key="1">
    <source>
        <dbReference type="EMBL" id="TKJ42413.1"/>
    </source>
</evidence>
<dbReference type="EMBL" id="NJBN01000001">
    <property type="protein sequence ID" value="TKJ42413.1"/>
    <property type="molecule type" value="Genomic_DNA"/>
</dbReference>
<dbReference type="Gene3D" id="3.40.50.11550">
    <property type="match status" value="1"/>
</dbReference>
<evidence type="ECO:0000313" key="2">
    <source>
        <dbReference type="Proteomes" id="UP000319619"/>
    </source>
</evidence>
<proteinExistence type="predicted"/>
<dbReference type="SUPFAM" id="SSF159501">
    <property type="entry name" value="EreA/ChaN-like"/>
    <property type="match status" value="1"/>
</dbReference>
<reference evidence="1 2" key="1">
    <citation type="submission" date="2017-06" db="EMBL/GenBank/DDBJ databases">
        <title>Novel microbial phyla capable of carbon fixation and sulfur reduction in deep-sea sediments.</title>
        <authorList>
            <person name="Huang J."/>
            <person name="Baker B."/>
            <person name="Wang Y."/>
        </authorList>
    </citation>
    <scope>NUCLEOTIDE SEQUENCE [LARGE SCALE GENOMIC DNA]</scope>
    <source>
        <strain evidence="1">B3_LCP</strain>
    </source>
</reference>
<evidence type="ECO:0008006" key="3">
    <source>
        <dbReference type="Google" id="ProtNLM"/>
    </source>
</evidence>
<sequence length="391" mass="45141">MKNLILHSFCYFVIAILLLGCSTGEKLPEVAPELMANLSGYLKDQQQTPEEYILNKFEQHDVIFIGEYHRIKQNVELISRLIPILHQNGIYYLCTEFARREDQHLIDSLLTSPEYDEALARLITFNQYVFWGFQEYCDIYKSAWELNHNLPEESRKFRILGVNDSPDWSYVKTPRDRDKHEVMKKVWQGGGEHLWAKVILDEVIANGERTLVYSGIHHAFSEYKQPIVSGDGKFIRFEVTRMGNHVFSEVGKRAITIYLHALWPSADGYGAKSVYTADGVIDAVMAQSSEEHYPVGFDVRGTPFGKLPGQNSLYHHGYDDFTLEMFCDGYIFQVPFAQYQGVTPIDGFIDDGNIETARLQAPNPKYRDKDPEHFMKSMARTADMERRFKGY</sequence>
<name>A0A532V5C6_UNCL8</name>
<protein>
    <recommendedName>
        <fullName evidence="3">Haem-binding uptake Tiki superfamily ChaN domain-containing protein</fullName>
    </recommendedName>
</protein>
<dbReference type="PROSITE" id="PS51257">
    <property type="entry name" value="PROKAR_LIPOPROTEIN"/>
    <property type="match status" value="1"/>
</dbReference>
<organism evidence="1 2">
    <name type="scientific">candidate division LCP-89 bacterium B3_LCP</name>
    <dbReference type="NCBI Taxonomy" id="2012998"/>
    <lineage>
        <taxon>Bacteria</taxon>
        <taxon>Pseudomonadati</taxon>
        <taxon>Bacteria division LCP-89</taxon>
    </lineage>
</organism>
<accession>A0A532V5C6</accession>